<evidence type="ECO:0000313" key="1">
    <source>
        <dbReference type="EMBL" id="EIT68846.1"/>
    </source>
</evidence>
<dbReference type="RefSeq" id="WP_007185371.1">
    <property type="nucleotide sequence ID" value="NZ_AKGD01000002.1"/>
</dbReference>
<comment type="caution">
    <text evidence="1">The sequence shown here is derived from an EMBL/GenBank/DDBJ whole genome shotgun (WGS) entry which is preliminary data.</text>
</comment>
<reference evidence="1 2" key="1">
    <citation type="journal article" date="2012" name="J. Bacteriol.">
        <title>Genome Sequence of n-Alkane-Degrading Hydrocarboniphaga effusa Strain AP103T (ATCC BAA-332T).</title>
        <authorList>
            <person name="Chang H.K."/>
            <person name="Zylstra G.J."/>
            <person name="Chae J.C."/>
        </authorList>
    </citation>
    <scope>NUCLEOTIDE SEQUENCE [LARGE SCALE GENOMIC DNA]</scope>
    <source>
        <strain evidence="1 2">AP103</strain>
    </source>
</reference>
<protein>
    <submittedName>
        <fullName evidence="1">Uncharacterized protein</fullName>
    </submittedName>
</protein>
<organism evidence="1 2">
    <name type="scientific">Hydrocarboniphaga effusa AP103</name>
    <dbReference type="NCBI Taxonomy" id="1172194"/>
    <lineage>
        <taxon>Bacteria</taxon>
        <taxon>Pseudomonadati</taxon>
        <taxon>Pseudomonadota</taxon>
        <taxon>Gammaproteobacteria</taxon>
        <taxon>Nevskiales</taxon>
        <taxon>Nevskiaceae</taxon>
        <taxon>Hydrocarboniphaga</taxon>
    </lineage>
</organism>
<sequence length="74" mass="8422">MLTRLLILAGLAWLGWTLWKQWSGQLRPPGGHNHRQDPQADRERFEPMARCPQCGTYLPVSTLSRSGRCGRCSD</sequence>
<gene>
    <name evidence="1" type="ORF">WQQ_24280</name>
</gene>
<keyword evidence="2" id="KW-1185">Reference proteome</keyword>
<proteinExistence type="predicted"/>
<evidence type="ECO:0000313" key="2">
    <source>
        <dbReference type="Proteomes" id="UP000003704"/>
    </source>
</evidence>
<dbReference type="EMBL" id="AKGD01000002">
    <property type="protein sequence ID" value="EIT68846.1"/>
    <property type="molecule type" value="Genomic_DNA"/>
</dbReference>
<dbReference type="STRING" id="1172194.WQQ_24280"/>
<dbReference type="Proteomes" id="UP000003704">
    <property type="component" value="Unassembled WGS sequence"/>
</dbReference>
<dbReference type="AlphaFoldDB" id="I8HZ60"/>
<name>I8HZ60_9GAMM</name>
<accession>I8HZ60</accession>